<evidence type="ECO:0000256" key="1">
    <source>
        <dbReference type="SAM" id="MobiDB-lite"/>
    </source>
</evidence>
<protein>
    <submittedName>
        <fullName evidence="4">Uncharacterized protein</fullName>
    </submittedName>
</protein>
<feature type="compositionally biased region" description="Basic and acidic residues" evidence="1">
    <location>
        <begin position="428"/>
        <end position="438"/>
    </location>
</feature>
<feature type="region of interest" description="Disordered" evidence="1">
    <location>
        <begin position="596"/>
        <end position="628"/>
    </location>
</feature>
<proteinExistence type="predicted"/>
<evidence type="ECO:0000313" key="4">
    <source>
        <dbReference type="EMBL" id="CAH2000908.1"/>
    </source>
</evidence>
<keyword evidence="3" id="KW-0732">Signal</keyword>
<feature type="chain" id="PRO_5040315702" evidence="3">
    <location>
        <begin position="20"/>
        <end position="697"/>
    </location>
</feature>
<dbReference type="OrthoDB" id="6614503at2759"/>
<dbReference type="AlphaFoldDB" id="A0A9P0PXH9"/>
<keyword evidence="5" id="KW-1185">Reference proteome</keyword>
<feature type="compositionally biased region" description="Polar residues" evidence="1">
    <location>
        <begin position="599"/>
        <end position="610"/>
    </location>
</feature>
<evidence type="ECO:0000256" key="3">
    <source>
        <dbReference type="SAM" id="SignalP"/>
    </source>
</evidence>
<keyword evidence="2" id="KW-0812">Transmembrane</keyword>
<feature type="region of interest" description="Disordered" evidence="1">
    <location>
        <begin position="672"/>
        <end position="697"/>
    </location>
</feature>
<feature type="compositionally biased region" description="Low complexity" evidence="1">
    <location>
        <begin position="389"/>
        <end position="406"/>
    </location>
</feature>
<evidence type="ECO:0000313" key="5">
    <source>
        <dbReference type="Proteomes" id="UP001152888"/>
    </source>
</evidence>
<feature type="signal peptide" evidence="3">
    <location>
        <begin position="1"/>
        <end position="19"/>
    </location>
</feature>
<reference evidence="4" key="1">
    <citation type="submission" date="2022-03" db="EMBL/GenBank/DDBJ databases">
        <authorList>
            <person name="Sayadi A."/>
        </authorList>
    </citation>
    <scope>NUCLEOTIDE SEQUENCE</scope>
</reference>
<organism evidence="4 5">
    <name type="scientific">Acanthoscelides obtectus</name>
    <name type="common">Bean weevil</name>
    <name type="synonym">Bruchus obtectus</name>
    <dbReference type="NCBI Taxonomy" id="200917"/>
    <lineage>
        <taxon>Eukaryota</taxon>
        <taxon>Metazoa</taxon>
        <taxon>Ecdysozoa</taxon>
        <taxon>Arthropoda</taxon>
        <taxon>Hexapoda</taxon>
        <taxon>Insecta</taxon>
        <taxon>Pterygota</taxon>
        <taxon>Neoptera</taxon>
        <taxon>Endopterygota</taxon>
        <taxon>Coleoptera</taxon>
        <taxon>Polyphaga</taxon>
        <taxon>Cucujiformia</taxon>
        <taxon>Chrysomeloidea</taxon>
        <taxon>Chrysomelidae</taxon>
        <taxon>Bruchinae</taxon>
        <taxon>Bruchini</taxon>
        <taxon>Acanthoscelides</taxon>
    </lineage>
</organism>
<comment type="caution">
    <text evidence="4">The sequence shown here is derived from an EMBL/GenBank/DDBJ whole genome shotgun (WGS) entry which is preliminary data.</text>
</comment>
<feature type="transmembrane region" description="Helical" evidence="2">
    <location>
        <begin position="344"/>
        <end position="366"/>
    </location>
</feature>
<sequence>MKLFLLLFISASILVSTYASENRGENTSTSSVGTVLYSPSDVVKQCWSQDEIAILSARMILEDLLPDVKSLHLDSNEYVDDLVDYFKLMVETVRSCTHGRKRHLTLIALTDLIGGYLNHVALPIARKAYYAGAIDYFSMEKLIELFEEVKWFLRTNGQGWANPIENVPEMEIEPVSVNTEYMKNSNHSFCNRLIYFVHGQAQACPTPIAASPEVIMPLPYFDAKIYPSSIALPFRRYALRNIESRKASYGVLKFYILATRCLHELNASPSSVKRFQNEFYSWIERQVVPKLGDNKFYSAFGAILRVEETLKGNGGTLVETTTKCEEIEEEVKPNEEHHSKNTTLVMAIMLIVIFVWFILGTLFICCRMRRQAKDKKSEEDQKKKKGKCFTSGDSSSGKWSYFSKSTNRTEKSAGRSQSGYTSTGTSSKTDKADKSDRHRGACRKLRFFCSSSASSESDRRGTEVRKVPKGPVENRRCCLPPGMSLPPGYYNTSNPAVIDTKHSVKVLASIAELSENSSHVRKEVSVVPCPKYTNIASSNISKSNDRGKGRDFGAQISSERMENVDVECWCEAMKTKNKKHSVAVKQSVEESAPVIFSEPSATSHTSNASHRSQHDSNVEETDTNPGSLNVVESVHTHVEETTDETNMTGAFSMLTPGSPHYDACHSSLTGEFSMSREGKKPFGYDFDTSSSEEADDT</sequence>
<keyword evidence="2" id="KW-0472">Membrane</keyword>
<feature type="compositionally biased region" description="Low complexity" evidence="1">
    <location>
        <begin position="414"/>
        <end position="427"/>
    </location>
</feature>
<gene>
    <name evidence="4" type="ORF">ACAOBT_LOCUS25871</name>
</gene>
<evidence type="ECO:0000256" key="2">
    <source>
        <dbReference type="SAM" id="Phobius"/>
    </source>
</evidence>
<dbReference type="Proteomes" id="UP001152888">
    <property type="component" value="Unassembled WGS sequence"/>
</dbReference>
<name>A0A9P0PXH9_ACAOB</name>
<accession>A0A9P0PXH9</accession>
<keyword evidence="2" id="KW-1133">Transmembrane helix</keyword>
<feature type="region of interest" description="Disordered" evidence="1">
    <location>
        <begin position="375"/>
        <end position="438"/>
    </location>
</feature>
<dbReference type="EMBL" id="CAKOFQ010007428">
    <property type="protein sequence ID" value="CAH2000908.1"/>
    <property type="molecule type" value="Genomic_DNA"/>
</dbReference>